<name>A0A0L6UZ81_9BASI</name>
<dbReference type="EMBL" id="LAVV01008094">
    <property type="protein sequence ID" value="KNZ53794.1"/>
    <property type="molecule type" value="Genomic_DNA"/>
</dbReference>
<sequence>MVTGQLTRSEAEAALKRLQGLRDDWAKQRTRWSEHHQKALDIKSLQRNPSAPLVYTVEACCNQMGVATIRFNELERLIQDFRSCALYLVHLPVPDGPDASFRSALPDLWSIPHAAPGSTAVALPGQVAGFSGEMVPVQNVQGLSDQINMNYPSYQNTGSPAGVYNNNNNQMMANNLAQIQYPQQQQQQQQQQMQMTGFQQQAPQCMPGFQVQQHTGFQQPPNSFQMQPNHQMGVQQRQLSSFGNQPQPLTPQHTQMMYSQQMNLHQQSAEQARVNSFSANVFQPQSAFPGSNPHQNHHFSSSSPLNPFNPNPPHGAVLDASQKYPAVQ</sequence>
<comment type="caution">
    <text evidence="2">The sequence shown here is derived from an EMBL/GenBank/DDBJ whole genome shotgun (WGS) entry which is preliminary data.</text>
</comment>
<evidence type="ECO:0000313" key="2">
    <source>
        <dbReference type="EMBL" id="KNZ53794.1"/>
    </source>
</evidence>
<dbReference type="AlphaFoldDB" id="A0A0L6UZ81"/>
<evidence type="ECO:0000256" key="1">
    <source>
        <dbReference type="SAM" id="MobiDB-lite"/>
    </source>
</evidence>
<feature type="compositionally biased region" description="Polar residues" evidence="1">
    <location>
        <begin position="283"/>
        <end position="294"/>
    </location>
</feature>
<organism evidence="2 3">
    <name type="scientific">Puccinia sorghi</name>
    <dbReference type="NCBI Taxonomy" id="27349"/>
    <lineage>
        <taxon>Eukaryota</taxon>
        <taxon>Fungi</taxon>
        <taxon>Dikarya</taxon>
        <taxon>Basidiomycota</taxon>
        <taxon>Pucciniomycotina</taxon>
        <taxon>Pucciniomycetes</taxon>
        <taxon>Pucciniales</taxon>
        <taxon>Pucciniaceae</taxon>
        <taxon>Puccinia</taxon>
    </lineage>
</organism>
<proteinExistence type="predicted"/>
<protein>
    <submittedName>
        <fullName evidence="2">Uncharacterized protein</fullName>
    </submittedName>
</protein>
<dbReference type="VEuPathDB" id="FungiDB:VP01_3132g1"/>
<reference evidence="2 3" key="1">
    <citation type="submission" date="2015-08" db="EMBL/GenBank/DDBJ databases">
        <title>Next Generation Sequencing and Analysis of the Genome of Puccinia sorghi L Schw, the Causal Agent of Maize Common Rust.</title>
        <authorList>
            <person name="Rochi L."/>
            <person name="Burguener G."/>
            <person name="Darino M."/>
            <person name="Turjanski A."/>
            <person name="Kreff E."/>
            <person name="Dieguez M.J."/>
            <person name="Sacco F."/>
        </authorList>
    </citation>
    <scope>NUCLEOTIDE SEQUENCE [LARGE SCALE GENOMIC DNA]</scope>
    <source>
        <strain evidence="2 3">RO10H11247</strain>
    </source>
</reference>
<accession>A0A0L6UZ81</accession>
<feature type="region of interest" description="Disordered" evidence="1">
    <location>
        <begin position="283"/>
        <end position="328"/>
    </location>
</feature>
<evidence type="ECO:0000313" key="3">
    <source>
        <dbReference type="Proteomes" id="UP000037035"/>
    </source>
</evidence>
<dbReference type="Proteomes" id="UP000037035">
    <property type="component" value="Unassembled WGS sequence"/>
</dbReference>
<gene>
    <name evidence="2" type="ORF">VP01_3132g1</name>
</gene>
<keyword evidence="3" id="KW-1185">Reference proteome</keyword>
<dbReference type="OrthoDB" id="2502422at2759"/>